<feature type="non-terminal residue" evidence="2">
    <location>
        <position position="311"/>
    </location>
</feature>
<dbReference type="EMBL" id="CADCVH010000084">
    <property type="protein sequence ID" value="CAA9462798.1"/>
    <property type="molecule type" value="Genomic_DNA"/>
</dbReference>
<feature type="compositionally biased region" description="Basic and acidic residues" evidence="1">
    <location>
        <begin position="49"/>
        <end position="61"/>
    </location>
</feature>
<name>A0A6J4RBA3_9ACTN</name>
<feature type="compositionally biased region" description="Basic and acidic residues" evidence="1">
    <location>
        <begin position="130"/>
        <end position="141"/>
    </location>
</feature>
<feature type="compositionally biased region" description="Basic and acidic residues" evidence="1">
    <location>
        <begin position="185"/>
        <end position="219"/>
    </location>
</feature>
<feature type="compositionally biased region" description="Basic and acidic residues" evidence="1">
    <location>
        <begin position="230"/>
        <end position="266"/>
    </location>
</feature>
<evidence type="ECO:0000313" key="2">
    <source>
        <dbReference type="EMBL" id="CAA9462798.1"/>
    </source>
</evidence>
<organism evidence="2">
    <name type="scientific">uncultured Rubrobacteraceae bacterium</name>
    <dbReference type="NCBI Taxonomy" id="349277"/>
    <lineage>
        <taxon>Bacteria</taxon>
        <taxon>Bacillati</taxon>
        <taxon>Actinomycetota</taxon>
        <taxon>Rubrobacteria</taxon>
        <taxon>Rubrobacterales</taxon>
        <taxon>Rubrobacteraceae</taxon>
        <taxon>environmental samples</taxon>
    </lineage>
</organism>
<feature type="region of interest" description="Disordered" evidence="1">
    <location>
        <begin position="1"/>
        <end position="107"/>
    </location>
</feature>
<feature type="compositionally biased region" description="Basic residues" evidence="1">
    <location>
        <begin position="143"/>
        <end position="164"/>
    </location>
</feature>
<proteinExistence type="predicted"/>
<feature type="non-terminal residue" evidence="2">
    <location>
        <position position="1"/>
    </location>
</feature>
<accession>A0A6J4RBA3</accession>
<gene>
    <name evidence="2" type="ORF">AVDCRST_MAG02-2635</name>
</gene>
<reference evidence="2" key="1">
    <citation type="submission" date="2020-02" db="EMBL/GenBank/DDBJ databases">
        <authorList>
            <person name="Meier V. D."/>
        </authorList>
    </citation>
    <scope>NUCLEOTIDE SEQUENCE</scope>
    <source>
        <strain evidence="2">AVDCRST_MAG02</strain>
    </source>
</reference>
<sequence length="311" mass="34410">VLHGAGDPRGPGPDPARPDGHAGGGGRDPDAARPRQASRRPVPALSAGRGDRGPRGLDRHGPARHGHAAREVSGDVGAGARGAAFRRRHRGAHWGDRGSQAVLPARQDHLRYRADRGLDADFLARDDLRRDLHGEPRDPAVPRKSRQRGVVHELHRRLHARHPHHAELPRLLGRAEAPGHAGRGPRHDPDGRDNAHDQEQHARGDERGLRKDRQGEGRRAVAGRLQARPAQRDAADGHRDRPPVRPVDGRGHPDGDDLYVERDRAVRHPVHRRPRLRRHPGRGPLRRGLFRARQPARGRALRRPRPAGEVV</sequence>
<evidence type="ECO:0000256" key="1">
    <source>
        <dbReference type="SAM" id="MobiDB-lite"/>
    </source>
</evidence>
<dbReference type="AlphaFoldDB" id="A0A6J4RBA3"/>
<feature type="compositionally biased region" description="Basic residues" evidence="1">
    <location>
        <begin position="267"/>
        <end position="305"/>
    </location>
</feature>
<feature type="region of interest" description="Disordered" evidence="1">
    <location>
        <begin position="130"/>
        <end position="311"/>
    </location>
</feature>
<protein>
    <submittedName>
        <fullName evidence="2">Dipeptide transport system permease protein DppB</fullName>
    </submittedName>
</protein>